<dbReference type="Pfam" id="PF21538">
    <property type="entry name" value="Med15_M"/>
    <property type="match status" value="1"/>
</dbReference>
<keyword evidence="9" id="KW-1185">Reference proteome</keyword>
<feature type="domain" description="C2H2-type" evidence="7">
    <location>
        <begin position="4281"/>
        <end position="4308"/>
    </location>
</feature>
<evidence type="ECO:0000313" key="9">
    <source>
        <dbReference type="Proteomes" id="UP001153292"/>
    </source>
</evidence>
<feature type="compositionally biased region" description="Basic and acidic residues" evidence="6">
    <location>
        <begin position="1131"/>
        <end position="1190"/>
    </location>
</feature>
<feature type="compositionally biased region" description="Basic and acidic residues" evidence="6">
    <location>
        <begin position="2565"/>
        <end position="2578"/>
    </location>
</feature>
<feature type="compositionally biased region" description="Basic and acidic residues" evidence="6">
    <location>
        <begin position="1429"/>
        <end position="1443"/>
    </location>
</feature>
<feature type="region of interest" description="Disordered" evidence="6">
    <location>
        <begin position="1874"/>
        <end position="1901"/>
    </location>
</feature>
<dbReference type="InterPro" id="IPR048385">
    <property type="entry name" value="Med15_central"/>
</dbReference>
<feature type="compositionally biased region" description="Basic and acidic residues" evidence="6">
    <location>
        <begin position="1221"/>
        <end position="1231"/>
    </location>
</feature>
<feature type="compositionally biased region" description="Polar residues" evidence="6">
    <location>
        <begin position="1621"/>
        <end position="1644"/>
    </location>
</feature>
<feature type="compositionally biased region" description="Basic residues" evidence="6">
    <location>
        <begin position="226"/>
        <end position="238"/>
    </location>
</feature>
<dbReference type="InterPro" id="IPR013087">
    <property type="entry name" value="Znf_C2H2_type"/>
</dbReference>
<feature type="compositionally biased region" description="Basic and acidic residues" evidence="6">
    <location>
        <begin position="2185"/>
        <end position="2198"/>
    </location>
</feature>
<feature type="compositionally biased region" description="Basic and acidic residues" evidence="6">
    <location>
        <begin position="984"/>
        <end position="995"/>
    </location>
</feature>
<feature type="compositionally biased region" description="Polar residues" evidence="6">
    <location>
        <begin position="2053"/>
        <end position="2066"/>
    </location>
</feature>
<evidence type="ECO:0000256" key="4">
    <source>
        <dbReference type="ARBA" id="ARBA00022833"/>
    </source>
</evidence>
<evidence type="ECO:0000256" key="6">
    <source>
        <dbReference type="SAM" id="MobiDB-lite"/>
    </source>
</evidence>
<name>A0ABN8B4B9_CHISP</name>
<evidence type="ECO:0000313" key="8">
    <source>
        <dbReference type="EMBL" id="CAH0402919.1"/>
    </source>
</evidence>
<proteinExistence type="predicted"/>
<evidence type="ECO:0000256" key="2">
    <source>
        <dbReference type="ARBA" id="ARBA00022737"/>
    </source>
</evidence>
<feature type="compositionally biased region" description="Basic and acidic residues" evidence="6">
    <location>
        <begin position="2214"/>
        <end position="2230"/>
    </location>
</feature>
<accession>A0ABN8B4B9</accession>
<feature type="compositionally biased region" description="Basic residues" evidence="6">
    <location>
        <begin position="2202"/>
        <end position="2213"/>
    </location>
</feature>
<dbReference type="PANTHER" id="PTHR24409:SF295">
    <property type="entry name" value="AZ2-RELATED"/>
    <property type="match status" value="1"/>
</dbReference>
<keyword evidence="2" id="KW-0677">Repeat</keyword>
<feature type="region of interest" description="Disordered" evidence="6">
    <location>
        <begin position="2310"/>
        <end position="2342"/>
    </location>
</feature>
<feature type="domain" description="C2H2-type" evidence="7">
    <location>
        <begin position="3468"/>
        <end position="3495"/>
    </location>
</feature>
<feature type="region of interest" description="Disordered" evidence="6">
    <location>
        <begin position="3936"/>
        <end position="3959"/>
    </location>
</feature>
<feature type="compositionally biased region" description="Basic and acidic residues" evidence="6">
    <location>
        <begin position="1568"/>
        <end position="1584"/>
    </location>
</feature>
<keyword evidence="4" id="KW-0862">Zinc</keyword>
<feature type="compositionally biased region" description="Low complexity" evidence="6">
    <location>
        <begin position="2332"/>
        <end position="2342"/>
    </location>
</feature>
<feature type="compositionally biased region" description="Polar residues" evidence="6">
    <location>
        <begin position="1662"/>
        <end position="1671"/>
    </location>
</feature>
<dbReference type="SMART" id="SM00355">
    <property type="entry name" value="ZnF_C2H2"/>
    <property type="match status" value="22"/>
</dbReference>
<feature type="compositionally biased region" description="Low complexity" evidence="6">
    <location>
        <begin position="836"/>
        <end position="849"/>
    </location>
</feature>
<dbReference type="EMBL" id="OU963914">
    <property type="protein sequence ID" value="CAH0402919.1"/>
    <property type="molecule type" value="Genomic_DNA"/>
</dbReference>
<feature type="compositionally biased region" description="Low complexity" evidence="6">
    <location>
        <begin position="807"/>
        <end position="828"/>
    </location>
</feature>
<keyword evidence="1" id="KW-0479">Metal-binding</keyword>
<feature type="compositionally biased region" description="Polar residues" evidence="6">
    <location>
        <begin position="851"/>
        <end position="871"/>
    </location>
</feature>
<feature type="compositionally biased region" description="Polar residues" evidence="6">
    <location>
        <begin position="469"/>
        <end position="482"/>
    </location>
</feature>
<dbReference type="Gene3D" id="3.30.160.60">
    <property type="entry name" value="Classic Zinc Finger"/>
    <property type="match status" value="4"/>
</dbReference>
<feature type="region of interest" description="Disordered" evidence="6">
    <location>
        <begin position="905"/>
        <end position="965"/>
    </location>
</feature>
<evidence type="ECO:0000256" key="1">
    <source>
        <dbReference type="ARBA" id="ARBA00022723"/>
    </source>
</evidence>
<feature type="region of interest" description="Disordered" evidence="6">
    <location>
        <begin position="1477"/>
        <end position="1684"/>
    </location>
</feature>
<feature type="region of interest" description="Disordered" evidence="6">
    <location>
        <begin position="1359"/>
        <end position="1443"/>
    </location>
</feature>
<feature type="domain" description="C2H2-type" evidence="7">
    <location>
        <begin position="3713"/>
        <end position="3741"/>
    </location>
</feature>
<feature type="region of interest" description="Disordered" evidence="6">
    <location>
        <begin position="1998"/>
        <end position="2104"/>
    </location>
</feature>
<feature type="compositionally biased region" description="Basic and acidic residues" evidence="6">
    <location>
        <begin position="1477"/>
        <end position="1538"/>
    </location>
</feature>
<dbReference type="Proteomes" id="UP001153292">
    <property type="component" value="Chromosome 21"/>
</dbReference>
<feature type="compositionally biased region" description="Basic and acidic residues" evidence="6">
    <location>
        <begin position="451"/>
        <end position="467"/>
    </location>
</feature>
<feature type="compositionally biased region" description="Basic and acidic residues" evidence="6">
    <location>
        <begin position="1091"/>
        <end position="1118"/>
    </location>
</feature>
<feature type="region of interest" description="Disordered" evidence="6">
    <location>
        <begin position="2549"/>
        <end position="2629"/>
    </location>
</feature>
<feature type="compositionally biased region" description="Polar residues" evidence="6">
    <location>
        <begin position="3943"/>
        <end position="3955"/>
    </location>
</feature>
<feature type="compositionally biased region" description="Polar residues" evidence="6">
    <location>
        <begin position="1874"/>
        <end position="1884"/>
    </location>
</feature>
<evidence type="ECO:0000256" key="5">
    <source>
        <dbReference type="PROSITE-ProRule" id="PRU00042"/>
    </source>
</evidence>
<feature type="compositionally biased region" description="Polar residues" evidence="6">
    <location>
        <begin position="155"/>
        <end position="167"/>
    </location>
</feature>
<feature type="region of interest" description="Disordered" evidence="6">
    <location>
        <begin position="982"/>
        <end position="1190"/>
    </location>
</feature>
<dbReference type="PROSITE" id="PS50157">
    <property type="entry name" value="ZINC_FINGER_C2H2_2"/>
    <property type="match status" value="4"/>
</dbReference>
<feature type="region of interest" description="Disordered" evidence="6">
    <location>
        <begin position="801"/>
        <end position="873"/>
    </location>
</feature>
<feature type="compositionally biased region" description="Basic and acidic residues" evidence="6">
    <location>
        <begin position="2270"/>
        <end position="2281"/>
    </location>
</feature>
<gene>
    <name evidence="8" type="ORF">CHILSU_LOCUS6174</name>
</gene>
<feature type="region of interest" description="Disordered" evidence="6">
    <location>
        <begin position="3421"/>
        <end position="3452"/>
    </location>
</feature>
<dbReference type="PANTHER" id="PTHR24409">
    <property type="entry name" value="ZINC FINGER PROTEIN 142"/>
    <property type="match status" value="1"/>
</dbReference>
<feature type="compositionally biased region" description="Basic and acidic residues" evidence="6">
    <location>
        <begin position="428"/>
        <end position="439"/>
    </location>
</feature>
<feature type="region of interest" description="Disordered" evidence="6">
    <location>
        <begin position="1221"/>
        <end position="1260"/>
    </location>
</feature>
<reference evidence="8" key="1">
    <citation type="submission" date="2021-12" db="EMBL/GenBank/DDBJ databases">
        <authorList>
            <person name="King R."/>
        </authorList>
    </citation>
    <scope>NUCLEOTIDE SEQUENCE</scope>
</reference>
<sequence length="4431" mass="500626">MDSEYDQKFEEMKKYIPFLENMIKRLESTSIAAANPRQAQLDKIRSLRDLLLDKKKRMKMENLLKCEQVLVNLYTKVEQRDTNANPNFEATAQNSKSNDSKDLEVVRNKLKSVARSTTVEGQETLPEIARASAIEENCTPGSKEPALFQRRPNRASKSPVRSLQKSPNKAAAGSLSTKRNYTRVLLSPEPSSRRWDSDDQISDKPLFSRRSPRRSPKRYSPAYNKKERKKSSKQIQGKKSKDLNITLNVPEESLDSLNSKDILSRIMNCSDNDVDIETLREAKRQILNELKHTGAKCDDISDLLLKSYKKSSSSKKKDEVEEGELSDSESEAIQSIYGNFMLDESDTTIKDKTSKSKDKPRKIQICLVINSDKDDASCEVKKEVPRDTDPNDFEMYNKKSTSDIKQNVEIVTKESEKKSNLEENLKEIEKVEINEKDSKVQTSVPTSEEVSESKDSTDAKPKEHEPENTDATVCSVETTQAANFYKPLNEDKDLSSVPISEQPSVDKDIKDKPVLTSKTENLSEITTYLKDTESDGKDVIEIPLLHDQSIVTQKPKEDVVSEIDILQALKNEILSESLSIPGSETTPSMHQPKLTKVASIQDVVPKKRISIEKYKKKSIPSATTVNSLFLNDSSSALVDNSTSSKDDNLKKQSLKLTEKECERFNFPAKLAFDDDDDVDDIVSSEDEDVGKEVSINDIYGNLAPKSPDNNESSSIRNTPPIIIPVDPVKTVLAPSTIDVDMRTMMANAITALPSGVETKQEIPKNNIDKTKTPVDPRVRRDLSLSVDKDRAVHPSALDTDKLQRPVPNYTNTPNSTTNINPSITPNRTLLMTPSLTPNMTPNRNPNMTPSRVPNMTPNMTPSRNPNMTPNARSYEIGNRHQSEMEDISPSKHVYAPMFPLYDHRESREQSVAKEPEREPHWDAQIDRESKSRTRESRWGDSSENRDRNLKHDPRSHSVRRDSAEYSKTGYCESYNKYDNYNSRYNDRRDYSRSDCPRTPLPSFGRSEAPSTPSHPFGRLDSPMTPVHPFGRSDCPPTPNHPFGRSDCPPTPSHPFGRQEYTWNECPMTPSHSFGRIDMPSTPSHPFGRSETQSRDPRLNRMSDYDNLQKDDSDRNYRRDHNRHNYNNSYRSEPDRQRPESYRNYRERSVGRNERNSYPEKDSRTYNRDQSFRRESSIGRATPRDDRFLSKDRSLNLARNDHHRNNDHDALKKEFNREHCMGRSVPTDDRMHRSSSRASSVSRSDNKMSVEPDTGSSFTINTSVRSTFQDFRQDDKLRDFNYSFDGRQKRASSVGRTLCRESSVGRSQPNTEISKFNKTFENPDRSNFRRARSVGRDILTSERERTLKDLKADFENFSKQQKKNESVKTFNYKDPRSRSKYIESRNQSNQIVKKHQHGSVTVGPGNKKPYSPRKNPRDPRLRHSLTNTKNESRDSSSDEREKKNVGIVYSNDNITKGKILELGYGVKNYKIPKIKRPVEEKKEDQIEEAKKEELKEQTKKEVLKEETKKEGKESTGKDKKMEITKSQKNKNTEKLKNKSQDQNQKTSKPDFRNEIYKAGVDSPKNNVENVEKPEKRVTRLSKKNESSLPSSEDETATQNKPKKTKKAVIYDSDSDENEPIIKNSNKTSPETPTPKINQSKDTVTMPSSPKKKTIKSKEIANNEALNENSNTEISKEGPETETINEIPNDVTVKKIQNDNLEQSFAIDDLEIFSDNLASDPVIDNINALIADLDDDLEPSKMGATEFGDHITLENMLESIDSGDDNNSKILTEEFNDISEVIKNDMKQPSQSPKIDSLKNASSVEMKDNLEDKFSSLHTIQSEENITVASKSLDIPMKNQSDCERITNDNIDSTTEINKDTSSENLNNMNTSVLEASSVPDSTNEVNTKKPNLEDRLPDSTNETQTDINALVTSSHDSLDAINKENTEPSSCSKDAPSINSIGNILSILQNKSKLKEILSMLGDNSIENEKIKKKLEKLSEIVSDEDDEIENNHSEKSKINVSVESNKSHDKNVIVNEMPKENSASIADVSLDTSKEVLTQADKDKKNPEVVLETDSTIENPDGSNIENLPLEKETDELNTDTKTVRELKKPPPKKGKVTKKGKGKIIKKTIKGVKRVTRSTKTKAKKPSRELLLLQEDLKEMFISDDVLNATGIRMCRLAKLINDDNSKSKEDTHTNDSGPVVVLEKCKNLESNDESKPVVKNVRKKPGPKPKPKLQEIDETETKEKEGKFKPLTHKPGPKSKTKNIYKSDDEDPYAFETDSLSETNDSIRSVDDKYQHSSDTESESICSSQSFGSSDLLVEVKKKTKRRRSAWQSGVIKPKNKKKKLENKQQESSLNENLPLPEKPLGMPDINCFTDKSYCFYKNIFNYSCRLCNYNGENIVNHYKQNHPHSEIPLSRLSPEMAKEAIEQCGEINFQAISKVPSEKYVCRFCFREFGKKRAALEAFFWHIVSMHTGEYKHSCSLCVNEAKCPFNLDIPSPPKDVKGQLIGYICEKCNFTQISLENLKTHVIVRHNDEQTEVYTINLAVMSRKVIAQLLKRSSYQQPKKLRVLRSGRSNQSITETSDEHSDITDSDHSFDPSPSTVAKDSTLKPSINTKDEDPILPPSFSSVVKDPISPPSKKEKPLTTKLQSKIRFENDDSLIGVSNSNEIIKTIVKKEVVEEEIRNNKEIEALKNNLISEICGAETTSEATGSTFAADIQDCAHFKITYTESGSKEYVCCVNGIDNHYKTTLLISLKKHVQFKHSENWDGYCFLCKVIVTPQGKHKFKDCLEHFLDKHMDNFPVLEKISVRSEEEQSTGPPVEVQQPANKPYINVRPISELMSTEVEVIPNAALPSAVELPALPKIENVMSLGAQTAEMPRASPSYPTVLAEPRKDDKEYKFEEVQAEVMSKKHRVVLDTMMMMPKLINVFKCAGSYCSFTSDSAEQALLHASTHQRVGGENSLICSYCDFDCSGNAIDLVMHVFKAHGACPYVCGYCFYRAAASQLVTAHISRIHKDVPPKVLSVANAVPPQTKDSTMLKREDVVLYYICSFKDCNFRTYTAGRFCEHLVQQHPKESSFTCSVCKLSQNTPQLLIRHMKSHELNIYQCTWCVHGADSETGLLFHASQKHPDKQPLAYLRVITNKDGSSAATAQQLRVLPLVSFNKSKVAVTEIPKVANNENPVREAERSIELEKLIGHTKTMIESMESDAPETVVEPPTETESAVSSIMEESNITKNMEPTVAAVVETVSILPQQPVTPPSTPALSEQVTPKIKAEPVENTPTKALPTEVVCLDSDDESSRDFSSVIALSDDETVAAESPATTKHDKYKVVPISQLLKCPFCLLNYKAVGGFKRHTNSCTIACGRPWQCAHCKMPVQNRDALIKHYLLDHNRENCFNICDICKDRFPTLALLKTHLKSVHGVNKVVVWRRSSAGKESECFAGAAPPAAPKRKNSSGSTSEPPKKLKRFGPQDVDLLPINPILDESVSCTLCEFSTKVRINMLRHLQFHADQQPVAQTAPINPVPHLETNEKHFDKMVNLASSSIVTRAPEKPRPEGNTTVSVLIPPEAASRYPKYVPDKQRHTCGAKGCSYISLDEAMLRCHWETLHSGSNDFHCVHCPPYQHLDTSKPLTSARIIAHLKMHDATLYACSACAYYHYRKQVLEKHLSEVHKGSGRLMVVREEVMTPTPNPVQAAPTMDLKPWQCGLCSFKSMLRPEVVEHCSKSHQSKMQFKCSYCPFRTSALENVTKHQANSHPKKDPEVFYYYYREGSIADEADGTPKWMKQRQKMNVTEPEVKCEVVEPNPYLSQLLLAPAKPPTTPVGLDLNIVKQEVDDTVCDVSIERLVEKYGQQCEPNGLRYKCPLCKVVIEDTKESMQSHLYEELKYRTWSCALCSYKAFHKTGLNEHIVQEHGGQSQEPKQLPSDVNIEKWVSHILQHQTKSIEKNKENLSKQKMLTEKPAPSTSTAKPTSVSTEKPPDKYSMKELELVFGKLGVPNNMMFCCPKCSFKTKDEAAMRDHLESELTRIRWCCSYCDTKFQTYHEAQFHCKSVHIGGAARPIEAVRDPALRTAWVQAALQVQRLSMNCLPLADTPPPVPQSPPPPEDSLLVVRYEETVTPLEPQPRKRDIEQEKRPIKSRQLKCPHCQFKTKHAPALREHQLKHFNVKSRICALCDFVGTKMAVAVHLQKNHGCGYKPEYIKLPEVPSGPEAKIKTYLVDDTNVYCLICEKIITESETAAHNHQKIVLEIARTSDVVAACRSCWALRIDQASIREHHIASHPDIDGIDFGFNELFSGPTKVMCCGHCTRRFKDTNLLFSHQRSMHGSLPAIFTTAPYFKSRTLISDSEDDESTNSIGAPKRVARKSTTKLPAQAVAKKSTTKLPYDVADEEMTEYSYYGTRPPSADRYENVTTVMSFYNTMVPFTMKKLSQVININPTVVVQDIRSEHLHLQ</sequence>
<feature type="compositionally biased region" description="Basic and acidic residues" evidence="6">
    <location>
        <begin position="1359"/>
        <end position="1382"/>
    </location>
</feature>
<feature type="compositionally biased region" description="Basic and acidic residues" evidence="6">
    <location>
        <begin position="2162"/>
        <end position="2175"/>
    </location>
</feature>
<evidence type="ECO:0000256" key="3">
    <source>
        <dbReference type="ARBA" id="ARBA00022771"/>
    </source>
</evidence>
<protein>
    <recommendedName>
        <fullName evidence="7">C2H2-type domain-containing protein</fullName>
    </recommendedName>
</protein>
<feature type="compositionally biased region" description="Basic and acidic residues" evidence="6">
    <location>
        <begin position="905"/>
        <end position="964"/>
    </location>
</feature>
<feature type="region of interest" description="Disordered" evidence="6">
    <location>
        <begin position="133"/>
        <end position="243"/>
    </location>
</feature>
<feature type="compositionally biased region" description="Basic residues" evidence="6">
    <location>
        <begin position="2232"/>
        <end position="2245"/>
    </location>
</feature>
<evidence type="ECO:0000259" key="7">
    <source>
        <dbReference type="PROSITE" id="PS50157"/>
    </source>
</evidence>
<keyword evidence="3 5" id="KW-0863">Zinc-finger</keyword>
<feature type="compositionally biased region" description="Basic residues" evidence="6">
    <location>
        <begin position="2090"/>
        <end position="2104"/>
    </location>
</feature>
<feature type="region of interest" description="Disordered" evidence="6">
    <location>
        <begin position="2162"/>
        <end position="2290"/>
    </location>
</feature>
<dbReference type="PROSITE" id="PS00028">
    <property type="entry name" value="ZINC_FINGER_C2H2_1"/>
    <property type="match status" value="4"/>
</dbReference>
<feature type="compositionally biased region" description="Polar residues" evidence="6">
    <location>
        <begin position="2580"/>
        <end position="2596"/>
    </location>
</feature>
<feature type="compositionally biased region" description="Basic and acidic residues" evidence="6">
    <location>
        <begin position="1885"/>
        <end position="1896"/>
    </location>
</feature>
<feature type="region of interest" description="Disordered" evidence="6">
    <location>
        <begin position="380"/>
        <end position="400"/>
    </location>
</feature>
<feature type="region of interest" description="Disordered" evidence="6">
    <location>
        <begin position="428"/>
        <end position="505"/>
    </location>
</feature>
<feature type="domain" description="C2H2-type" evidence="7">
    <location>
        <begin position="3629"/>
        <end position="3657"/>
    </location>
</feature>
<organism evidence="8 9">
    <name type="scientific">Chilo suppressalis</name>
    <name type="common">Asiatic rice borer moth</name>
    <dbReference type="NCBI Taxonomy" id="168631"/>
    <lineage>
        <taxon>Eukaryota</taxon>
        <taxon>Metazoa</taxon>
        <taxon>Ecdysozoa</taxon>
        <taxon>Arthropoda</taxon>
        <taxon>Hexapoda</taxon>
        <taxon>Insecta</taxon>
        <taxon>Pterygota</taxon>
        <taxon>Neoptera</taxon>
        <taxon>Endopterygota</taxon>
        <taxon>Lepidoptera</taxon>
        <taxon>Glossata</taxon>
        <taxon>Ditrysia</taxon>
        <taxon>Pyraloidea</taxon>
        <taxon>Crambidae</taxon>
        <taxon>Crambinae</taxon>
        <taxon>Chilo</taxon>
    </lineage>
</organism>
<feature type="compositionally biased region" description="Polar residues" evidence="6">
    <location>
        <begin position="2260"/>
        <end position="2269"/>
    </location>
</feature>